<dbReference type="EMBL" id="PXYL01000005">
    <property type="protein sequence ID" value="PSJ60751.1"/>
    <property type="molecule type" value="Genomic_DNA"/>
</dbReference>
<dbReference type="Proteomes" id="UP000240653">
    <property type="component" value="Unassembled WGS sequence"/>
</dbReference>
<dbReference type="OrthoDB" id="9892762at2"/>
<proteinExistence type="predicted"/>
<evidence type="ECO:0000313" key="2">
    <source>
        <dbReference type="Proteomes" id="UP000240653"/>
    </source>
</evidence>
<evidence type="ECO:0000313" key="1">
    <source>
        <dbReference type="EMBL" id="PSJ60751.1"/>
    </source>
</evidence>
<dbReference type="RefSeq" id="WP_106724217.1">
    <property type="nucleotide sequence ID" value="NZ_PXYL01000005.1"/>
</dbReference>
<keyword evidence="2" id="KW-1185">Reference proteome</keyword>
<sequence length="73" mass="8065">MSNVVKFEPIEVGDDFRFDPDEILETAKGQGFQTIAILGQLEDGTFWVSGSANAGETLVLMERAKRQIVFGED</sequence>
<accession>A0A2P7SEL8</accession>
<protein>
    <submittedName>
        <fullName evidence="1">Phosphoribosylformylglycinamidine synthase</fullName>
    </submittedName>
</protein>
<dbReference type="AlphaFoldDB" id="A0A2P7SEL8"/>
<gene>
    <name evidence="1" type="ORF">C7I85_11965</name>
</gene>
<comment type="caution">
    <text evidence="1">The sequence shown here is derived from an EMBL/GenBank/DDBJ whole genome shotgun (WGS) entry which is preliminary data.</text>
</comment>
<name>A0A2P7SEL8_9HYPH</name>
<reference evidence="1 2" key="1">
    <citation type="submission" date="2018-03" db="EMBL/GenBank/DDBJ databases">
        <title>The draft genome of Mesorhizobium soli JCM 19897.</title>
        <authorList>
            <person name="Li L."/>
            <person name="Liu L."/>
            <person name="Liang L."/>
            <person name="Wang T."/>
            <person name="Zhang X."/>
        </authorList>
    </citation>
    <scope>NUCLEOTIDE SEQUENCE [LARGE SCALE GENOMIC DNA]</scope>
    <source>
        <strain evidence="1 2">JCM 19897</strain>
    </source>
</reference>
<organism evidence="1 2">
    <name type="scientific">Pseudaminobacter soli</name>
    <name type="common">ex Li et al. 2025</name>
    <dbReference type="NCBI Taxonomy" id="1295366"/>
    <lineage>
        <taxon>Bacteria</taxon>
        <taxon>Pseudomonadati</taxon>
        <taxon>Pseudomonadota</taxon>
        <taxon>Alphaproteobacteria</taxon>
        <taxon>Hyphomicrobiales</taxon>
        <taxon>Phyllobacteriaceae</taxon>
        <taxon>Pseudaminobacter</taxon>
    </lineage>
</organism>